<dbReference type="Pfam" id="PF06831">
    <property type="entry name" value="H2TH"/>
    <property type="match status" value="1"/>
</dbReference>
<dbReference type="InterPro" id="IPR015886">
    <property type="entry name" value="H2TH_FPG"/>
</dbReference>
<dbReference type="InterPro" id="IPR035937">
    <property type="entry name" value="FPG_N"/>
</dbReference>
<evidence type="ECO:0000256" key="1">
    <source>
        <dbReference type="ARBA" id="ARBA00009409"/>
    </source>
</evidence>
<evidence type="ECO:0000256" key="4">
    <source>
        <dbReference type="ARBA" id="ARBA00022801"/>
    </source>
</evidence>
<keyword evidence="6" id="KW-0234">DNA repair</keyword>
<dbReference type="SUPFAM" id="SSF81624">
    <property type="entry name" value="N-terminal domain of MutM-like DNA repair proteins"/>
    <property type="match status" value="1"/>
</dbReference>
<dbReference type="Pfam" id="PF01149">
    <property type="entry name" value="Fapy_DNA_glyco"/>
    <property type="match status" value="1"/>
</dbReference>
<dbReference type="HOGENOM" id="CLU_039124_0_0_1"/>
<dbReference type="OMA" id="ARNLFWC"/>
<organism evidence="11 12">
    <name type="scientific">Emiliania huxleyi (strain CCMP1516)</name>
    <dbReference type="NCBI Taxonomy" id="280463"/>
    <lineage>
        <taxon>Eukaryota</taxon>
        <taxon>Haptista</taxon>
        <taxon>Haptophyta</taxon>
        <taxon>Prymnesiophyceae</taxon>
        <taxon>Isochrysidales</taxon>
        <taxon>Noelaerhabdaceae</taxon>
        <taxon>Emiliania</taxon>
    </lineage>
</organism>
<evidence type="ECO:0000256" key="8">
    <source>
        <dbReference type="ARBA" id="ARBA00023268"/>
    </source>
</evidence>
<proteinExistence type="inferred from homology"/>
<dbReference type="GeneID" id="17261104"/>
<dbReference type="SMART" id="SM00898">
    <property type="entry name" value="Fapy_DNA_glyco"/>
    <property type="match status" value="1"/>
</dbReference>
<dbReference type="PROSITE" id="PS50800">
    <property type="entry name" value="SAP"/>
    <property type="match status" value="1"/>
</dbReference>
<evidence type="ECO:0000256" key="5">
    <source>
        <dbReference type="ARBA" id="ARBA00023125"/>
    </source>
</evidence>
<dbReference type="KEGG" id="ehx:EMIHUDRAFT_197397"/>
<reference evidence="11" key="2">
    <citation type="submission" date="2024-10" db="UniProtKB">
        <authorList>
            <consortium name="EnsemblProtists"/>
        </authorList>
    </citation>
    <scope>IDENTIFICATION</scope>
</reference>
<dbReference type="PANTHER" id="PTHR42697:SF1">
    <property type="entry name" value="ENDONUCLEASE 8"/>
    <property type="match status" value="1"/>
</dbReference>
<evidence type="ECO:0000256" key="7">
    <source>
        <dbReference type="ARBA" id="ARBA00023239"/>
    </source>
</evidence>
<evidence type="ECO:0000313" key="11">
    <source>
        <dbReference type="EnsemblProtists" id="EOD14820"/>
    </source>
</evidence>
<dbReference type="PaxDb" id="2903-EOD14820"/>
<dbReference type="STRING" id="2903.R1DK15"/>
<dbReference type="RefSeq" id="XP_005767249.1">
    <property type="nucleotide sequence ID" value="XM_005767192.1"/>
</dbReference>
<dbReference type="GO" id="GO:0008270">
    <property type="term" value="F:zinc ion binding"/>
    <property type="evidence" value="ECO:0007669"/>
    <property type="project" value="InterPro"/>
</dbReference>
<reference evidence="12" key="1">
    <citation type="journal article" date="2013" name="Nature">
        <title>Pan genome of the phytoplankton Emiliania underpins its global distribution.</title>
        <authorList>
            <person name="Read B.A."/>
            <person name="Kegel J."/>
            <person name="Klute M.J."/>
            <person name="Kuo A."/>
            <person name="Lefebvre S.C."/>
            <person name="Maumus F."/>
            <person name="Mayer C."/>
            <person name="Miller J."/>
            <person name="Monier A."/>
            <person name="Salamov A."/>
            <person name="Young J."/>
            <person name="Aguilar M."/>
            <person name="Claverie J.M."/>
            <person name="Frickenhaus S."/>
            <person name="Gonzalez K."/>
            <person name="Herman E.K."/>
            <person name="Lin Y.C."/>
            <person name="Napier J."/>
            <person name="Ogata H."/>
            <person name="Sarno A.F."/>
            <person name="Shmutz J."/>
            <person name="Schroeder D."/>
            <person name="de Vargas C."/>
            <person name="Verret F."/>
            <person name="von Dassow P."/>
            <person name="Valentin K."/>
            <person name="Van de Peer Y."/>
            <person name="Wheeler G."/>
            <person name="Dacks J.B."/>
            <person name="Delwiche C.F."/>
            <person name="Dyhrman S.T."/>
            <person name="Glockner G."/>
            <person name="John U."/>
            <person name="Richards T."/>
            <person name="Worden A.Z."/>
            <person name="Zhang X."/>
            <person name="Grigoriev I.V."/>
            <person name="Allen A.E."/>
            <person name="Bidle K."/>
            <person name="Borodovsky M."/>
            <person name="Bowler C."/>
            <person name="Brownlee C."/>
            <person name="Cock J.M."/>
            <person name="Elias M."/>
            <person name="Gladyshev V.N."/>
            <person name="Groth M."/>
            <person name="Guda C."/>
            <person name="Hadaegh A."/>
            <person name="Iglesias-Rodriguez M.D."/>
            <person name="Jenkins J."/>
            <person name="Jones B.M."/>
            <person name="Lawson T."/>
            <person name="Leese F."/>
            <person name="Lindquist E."/>
            <person name="Lobanov A."/>
            <person name="Lomsadze A."/>
            <person name="Malik S.B."/>
            <person name="Marsh M.E."/>
            <person name="Mackinder L."/>
            <person name="Mock T."/>
            <person name="Mueller-Roeber B."/>
            <person name="Pagarete A."/>
            <person name="Parker M."/>
            <person name="Probert I."/>
            <person name="Quesneville H."/>
            <person name="Raines C."/>
            <person name="Rensing S.A."/>
            <person name="Riano-Pachon D.M."/>
            <person name="Richier S."/>
            <person name="Rokitta S."/>
            <person name="Shiraiwa Y."/>
            <person name="Soanes D.M."/>
            <person name="van der Giezen M."/>
            <person name="Wahlund T.M."/>
            <person name="Williams B."/>
            <person name="Wilson W."/>
            <person name="Wolfe G."/>
            <person name="Wurch L.L."/>
        </authorList>
    </citation>
    <scope>NUCLEOTIDE SEQUENCE</scope>
</reference>
<keyword evidence="9" id="KW-0326">Glycosidase</keyword>
<name>A0A0D3IU85_EMIH1</name>
<sequence>MVEGHSVHRIATQHTRRLCGRSYKASSPNGRFAEGARLINGRSFSRIEAVGKNLFAFFAAAGQPDVVMHVHFGMSGRWSVEDAAKAAPAKDTTRLQLEGHGIVSSLSAMTVQHGGVEMFEKKRAELGEDPIRADADAEALWERVSRSKKTIGLLLMDQGFFAGVGNIYRAEILFVASVHPNTPGKALSRAEFDRVWAASVKLMRRGYEEGSILTVDKAEALALGRPGLRRWIYNSAKCGRCNGRVASWDVAGRTCYACAACQPLDPSESLEARLAQPAKLRVAELREALTAAGLDAGGKKAELAAAGESRAVEHVAEWEVGLDGAGAGQVDLPQEQAGLRGLAGAEA</sequence>
<dbReference type="AlphaFoldDB" id="A0A0D3IU85"/>
<dbReference type="Pfam" id="PF02037">
    <property type="entry name" value="SAP"/>
    <property type="match status" value="1"/>
</dbReference>
<dbReference type="GO" id="GO:0000703">
    <property type="term" value="F:oxidized pyrimidine nucleobase lesion DNA N-glycosylase activity"/>
    <property type="evidence" value="ECO:0007669"/>
    <property type="project" value="TreeGrafter"/>
</dbReference>
<dbReference type="GO" id="GO:0003684">
    <property type="term" value="F:damaged DNA binding"/>
    <property type="evidence" value="ECO:0007669"/>
    <property type="project" value="InterPro"/>
</dbReference>
<dbReference type="SMART" id="SM00513">
    <property type="entry name" value="SAP"/>
    <property type="match status" value="1"/>
</dbReference>
<evidence type="ECO:0000259" key="10">
    <source>
        <dbReference type="PROSITE" id="PS50800"/>
    </source>
</evidence>
<keyword evidence="8" id="KW-0511">Multifunctional enzyme</keyword>
<dbReference type="InterPro" id="IPR010979">
    <property type="entry name" value="Ribosomal_uS13-like_H2TH"/>
</dbReference>
<accession>A0A0D3IU85</accession>
<dbReference type="InterPro" id="IPR012319">
    <property type="entry name" value="FPG_cat"/>
</dbReference>
<keyword evidence="7" id="KW-0456">Lyase</keyword>
<dbReference type="GO" id="GO:0140078">
    <property type="term" value="F:class I DNA-(apurinic or apyrimidinic site) endonuclease activity"/>
    <property type="evidence" value="ECO:0007669"/>
    <property type="project" value="UniProtKB-EC"/>
</dbReference>
<dbReference type="PANTHER" id="PTHR42697">
    <property type="entry name" value="ENDONUCLEASE 8"/>
    <property type="match status" value="1"/>
</dbReference>
<evidence type="ECO:0000256" key="9">
    <source>
        <dbReference type="ARBA" id="ARBA00023295"/>
    </source>
</evidence>
<keyword evidence="12" id="KW-1185">Reference proteome</keyword>
<dbReference type="Proteomes" id="UP000013827">
    <property type="component" value="Unassembled WGS sequence"/>
</dbReference>
<keyword evidence="4" id="KW-0378">Hydrolase</keyword>
<dbReference type="Gene3D" id="3.20.190.10">
    <property type="entry name" value="MutM-like, N-terminal"/>
    <property type="match status" value="1"/>
</dbReference>
<dbReference type="SUPFAM" id="SSF46946">
    <property type="entry name" value="S13-like H2TH domain"/>
    <property type="match status" value="1"/>
</dbReference>
<evidence type="ECO:0000256" key="3">
    <source>
        <dbReference type="ARBA" id="ARBA00022763"/>
    </source>
</evidence>
<dbReference type="eggNOG" id="ENOG502QWRN">
    <property type="taxonomic scope" value="Eukaryota"/>
</dbReference>
<dbReference type="GO" id="GO:0006284">
    <property type="term" value="P:base-excision repair"/>
    <property type="evidence" value="ECO:0007669"/>
    <property type="project" value="InterPro"/>
</dbReference>
<dbReference type="SMART" id="SM01232">
    <property type="entry name" value="H2TH"/>
    <property type="match status" value="1"/>
</dbReference>
<evidence type="ECO:0000256" key="2">
    <source>
        <dbReference type="ARBA" id="ARBA00012720"/>
    </source>
</evidence>
<protein>
    <recommendedName>
        <fullName evidence="2">DNA-(apurinic or apyrimidinic site) lyase</fullName>
        <ecNumber evidence="2">4.2.99.18</ecNumber>
    </recommendedName>
</protein>
<comment type="similarity">
    <text evidence="1">Belongs to the FPG family.</text>
</comment>
<evidence type="ECO:0000313" key="12">
    <source>
        <dbReference type="Proteomes" id="UP000013827"/>
    </source>
</evidence>
<keyword evidence="3" id="KW-0227">DNA damage</keyword>
<dbReference type="Gene3D" id="1.10.8.50">
    <property type="match status" value="1"/>
</dbReference>
<dbReference type="EnsemblProtists" id="EOD14820">
    <property type="protein sequence ID" value="EOD14820"/>
    <property type="gene ID" value="EMIHUDRAFT_197397"/>
</dbReference>
<dbReference type="EC" id="4.2.99.18" evidence="2"/>
<keyword evidence="5" id="KW-0238">DNA-binding</keyword>
<dbReference type="InterPro" id="IPR003034">
    <property type="entry name" value="SAP_dom"/>
</dbReference>
<evidence type="ECO:0000256" key="6">
    <source>
        <dbReference type="ARBA" id="ARBA00023204"/>
    </source>
</evidence>
<feature type="domain" description="SAP" evidence="10">
    <location>
        <begin position="277"/>
        <end position="311"/>
    </location>
</feature>